<protein>
    <submittedName>
        <fullName evidence="1">Uncharacterized protein</fullName>
    </submittedName>
</protein>
<sequence>PRFPSPEAWTEYRRADQIEYETIMNRNEAVFYEQYEAHMKAQEEQRVAAASAAATSAGSPVFTFSELGLDDPADFNNFMNQHPPADG</sequence>
<keyword evidence="2" id="KW-1185">Reference proteome</keyword>
<comment type="caution">
    <text evidence="1">The sequence shown here is derived from an EMBL/GenBank/DDBJ whole genome shotgun (WGS) entry which is preliminary data.</text>
</comment>
<organism evidence="1 2">
    <name type="scientific">Trifolium medium</name>
    <dbReference type="NCBI Taxonomy" id="97028"/>
    <lineage>
        <taxon>Eukaryota</taxon>
        <taxon>Viridiplantae</taxon>
        <taxon>Streptophyta</taxon>
        <taxon>Embryophyta</taxon>
        <taxon>Tracheophyta</taxon>
        <taxon>Spermatophyta</taxon>
        <taxon>Magnoliopsida</taxon>
        <taxon>eudicotyledons</taxon>
        <taxon>Gunneridae</taxon>
        <taxon>Pentapetalae</taxon>
        <taxon>rosids</taxon>
        <taxon>fabids</taxon>
        <taxon>Fabales</taxon>
        <taxon>Fabaceae</taxon>
        <taxon>Papilionoideae</taxon>
        <taxon>50 kb inversion clade</taxon>
        <taxon>NPAAA clade</taxon>
        <taxon>Hologalegina</taxon>
        <taxon>IRL clade</taxon>
        <taxon>Trifolieae</taxon>
        <taxon>Trifolium</taxon>
    </lineage>
</organism>
<evidence type="ECO:0000313" key="2">
    <source>
        <dbReference type="Proteomes" id="UP000265520"/>
    </source>
</evidence>
<feature type="non-terminal residue" evidence="1">
    <location>
        <position position="1"/>
    </location>
</feature>
<reference evidence="1 2" key="1">
    <citation type="journal article" date="2018" name="Front. Plant Sci.">
        <title>Red Clover (Trifolium pratense) and Zigzag Clover (T. medium) - A Picture of Genomic Similarities and Differences.</title>
        <authorList>
            <person name="Dluhosova J."/>
            <person name="Istvanek J."/>
            <person name="Nedelnik J."/>
            <person name="Repkova J."/>
        </authorList>
    </citation>
    <scope>NUCLEOTIDE SEQUENCE [LARGE SCALE GENOMIC DNA]</scope>
    <source>
        <strain evidence="2">cv. 10/8</strain>
        <tissue evidence="1">Leaf</tissue>
    </source>
</reference>
<dbReference type="EMBL" id="LXQA010290904">
    <property type="protein sequence ID" value="MCI41333.1"/>
    <property type="molecule type" value="Genomic_DNA"/>
</dbReference>
<dbReference type="AlphaFoldDB" id="A0A392RXG4"/>
<evidence type="ECO:0000313" key="1">
    <source>
        <dbReference type="EMBL" id="MCI41333.1"/>
    </source>
</evidence>
<dbReference type="Proteomes" id="UP000265520">
    <property type="component" value="Unassembled WGS sequence"/>
</dbReference>
<proteinExistence type="predicted"/>
<accession>A0A392RXG4</accession>
<name>A0A392RXG4_9FABA</name>